<evidence type="ECO:0000256" key="2">
    <source>
        <dbReference type="ARBA" id="ARBA00022448"/>
    </source>
</evidence>
<dbReference type="CDD" id="cd03214">
    <property type="entry name" value="ABC_Iron-Siderophores_B12_Hemin"/>
    <property type="match status" value="1"/>
</dbReference>
<feature type="domain" description="ABC transporter" evidence="7">
    <location>
        <begin position="3"/>
        <end position="235"/>
    </location>
</feature>
<comment type="caution">
    <text evidence="8">The sequence shown here is derived from an EMBL/GenBank/DDBJ whole genome shotgun (WGS) entry which is preliminary data.</text>
</comment>
<dbReference type="Pfam" id="PF00005">
    <property type="entry name" value="ABC_tran"/>
    <property type="match status" value="1"/>
</dbReference>
<dbReference type="InterPro" id="IPR003439">
    <property type="entry name" value="ABC_transporter-like_ATP-bd"/>
</dbReference>
<dbReference type="InterPro" id="IPR027417">
    <property type="entry name" value="P-loop_NTPase"/>
</dbReference>
<comment type="similarity">
    <text evidence="1">Belongs to the ABC transporter superfamily.</text>
</comment>
<evidence type="ECO:0000256" key="3">
    <source>
        <dbReference type="ARBA" id="ARBA00022741"/>
    </source>
</evidence>
<dbReference type="AlphaFoldDB" id="A0A840SY98"/>
<dbReference type="GO" id="GO:0016887">
    <property type="term" value="F:ATP hydrolysis activity"/>
    <property type="evidence" value="ECO:0007669"/>
    <property type="project" value="InterPro"/>
</dbReference>
<name>A0A840SY98_9RHOB</name>
<keyword evidence="5" id="KW-1278">Translocase</keyword>
<dbReference type="SUPFAM" id="SSF52540">
    <property type="entry name" value="P-loop containing nucleoside triphosphate hydrolases"/>
    <property type="match status" value="1"/>
</dbReference>
<dbReference type="InterPro" id="IPR003593">
    <property type="entry name" value="AAA+_ATPase"/>
</dbReference>
<keyword evidence="2" id="KW-0813">Transport</keyword>
<keyword evidence="3" id="KW-0547">Nucleotide-binding</keyword>
<evidence type="ECO:0000313" key="8">
    <source>
        <dbReference type="EMBL" id="MBB5224042.1"/>
    </source>
</evidence>
<dbReference type="PANTHER" id="PTHR42794">
    <property type="entry name" value="HEMIN IMPORT ATP-BINDING PROTEIN HMUV"/>
    <property type="match status" value="1"/>
</dbReference>
<dbReference type="Gene3D" id="3.40.50.300">
    <property type="entry name" value="P-loop containing nucleotide triphosphate hydrolases"/>
    <property type="match status" value="1"/>
</dbReference>
<dbReference type="PANTHER" id="PTHR42794:SF1">
    <property type="entry name" value="HEMIN IMPORT ATP-BINDING PROTEIN HMUV"/>
    <property type="match status" value="1"/>
</dbReference>
<gene>
    <name evidence="8" type="ORF">HNP73_004003</name>
</gene>
<evidence type="ECO:0000259" key="7">
    <source>
        <dbReference type="PROSITE" id="PS50893"/>
    </source>
</evidence>
<comment type="function">
    <text evidence="6">Part of the ABC transporter complex HmuTUV involved in hemin import. Responsible for energy coupling to the transport system.</text>
</comment>
<dbReference type="SMART" id="SM00382">
    <property type="entry name" value="AAA"/>
    <property type="match status" value="1"/>
</dbReference>
<dbReference type="EMBL" id="JACHFM010000005">
    <property type="protein sequence ID" value="MBB5224042.1"/>
    <property type="molecule type" value="Genomic_DNA"/>
</dbReference>
<evidence type="ECO:0000256" key="6">
    <source>
        <dbReference type="ARBA" id="ARBA00037066"/>
    </source>
</evidence>
<protein>
    <submittedName>
        <fullName evidence="8">Iron complex transport system ATP-binding protein</fullName>
    </submittedName>
</protein>
<dbReference type="FunFam" id="3.40.50.300:FF:000134">
    <property type="entry name" value="Iron-enterobactin ABC transporter ATP-binding protein"/>
    <property type="match status" value="1"/>
</dbReference>
<keyword evidence="9" id="KW-1185">Reference proteome</keyword>
<keyword evidence="4 8" id="KW-0067">ATP-binding</keyword>
<evidence type="ECO:0000256" key="4">
    <source>
        <dbReference type="ARBA" id="ARBA00022840"/>
    </source>
</evidence>
<evidence type="ECO:0000256" key="1">
    <source>
        <dbReference type="ARBA" id="ARBA00005417"/>
    </source>
</evidence>
<dbReference type="PROSITE" id="PS50893">
    <property type="entry name" value="ABC_TRANSPORTER_2"/>
    <property type="match status" value="1"/>
</dbReference>
<sequence length="271" mass="28924">MTLTASSLGRDAGGRAILDGIDLTVAPGERLGIVGPNGSGKSTLLRLLAGIARPSRGEVRLGGVPLQRLTRRDIARRLAFVEQQAETADRLTVRDAVELGRTPHLSALRPFGEADTRVVNAALERVDMASFAGRLWHTLSGGERQRTHLARALAQEPAILLLDEPTNHLDIRHQVALLALVRRLPVTAVMALHDLNHASAYCDRVLVLRGGRIAGLGAPAEVLTPATIRAVFGVEVTVHTDPGDGTRSLLVKGHIPFGETPEMTHVTGAAR</sequence>
<reference evidence="8 9" key="1">
    <citation type="submission" date="2020-08" db="EMBL/GenBank/DDBJ databases">
        <title>Genomic Encyclopedia of Type Strains, Phase IV (KMG-IV): sequencing the most valuable type-strain genomes for metagenomic binning, comparative biology and taxonomic classification.</title>
        <authorList>
            <person name="Goeker M."/>
        </authorList>
    </citation>
    <scope>NUCLEOTIDE SEQUENCE [LARGE SCALE GENOMIC DNA]</scope>
    <source>
        <strain evidence="8 9">DSM 101730</strain>
    </source>
</reference>
<dbReference type="GO" id="GO:0005524">
    <property type="term" value="F:ATP binding"/>
    <property type="evidence" value="ECO:0007669"/>
    <property type="project" value="UniProtKB-KW"/>
</dbReference>
<evidence type="ECO:0000313" key="9">
    <source>
        <dbReference type="Proteomes" id="UP000549457"/>
    </source>
</evidence>
<proteinExistence type="inferred from homology"/>
<dbReference type="RefSeq" id="WP_184154177.1">
    <property type="nucleotide sequence ID" value="NZ_JACHFM010000005.1"/>
</dbReference>
<accession>A0A840SY98</accession>
<dbReference type="Proteomes" id="UP000549457">
    <property type="component" value="Unassembled WGS sequence"/>
</dbReference>
<organism evidence="8 9">
    <name type="scientific">Amaricoccus macauensis</name>
    <dbReference type="NCBI Taxonomy" id="57001"/>
    <lineage>
        <taxon>Bacteria</taxon>
        <taxon>Pseudomonadati</taxon>
        <taxon>Pseudomonadota</taxon>
        <taxon>Alphaproteobacteria</taxon>
        <taxon>Rhodobacterales</taxon>
        <taxon>Paracoccaceae</taxon>
        <taxon>Amaricoccus</taxon>
    </lineage>
</organism>
<evidence type="ECO:0000256" key="5">
    <source>
        <dbReference type="ARBA" id="ARBA00022967"/>
    </source>
</evidence>